<proteinExistence type="predicted"/>
<protein>
    <submittedName>
        <fullName evidence="1">Uncharacterized protein</fullName>
    </submittedName>
</protein>
<accession>A0ABT7BWJ1</accession>
<reference evidence="1 2" key="1">
    <citation type="submission" date="2023-01" db="EMBL/GenBank/DDBJ databases">
        <title>Novel diversity within Roseofilum (Cyanobacteria; Desertifilaceae) from marine benthic mats with descriptions of four novel species.</title>
        <authorList>
            <person name="Wang Y."/>
            <person name="Berthold D.E."/>
            <person name="Hu J."/>
            <person name="Lefler F.W."/>
            <person name="Laughinghouse H.D. IV."/>
        </authorList>
    </citation>
    <scope>NUCLEOTIDE SEQUENCE [LARGE SCALE GENOMIC DNA]</scope>
    <source>
        <strain evidence="1 2">BLCC-M143</strain>
    </source>
</reference>
<evidence type="ECO:0000313" key="1">
    <source>
        <dbReference type="EMBL" id="MDJ1182884.1"/>
    </source>
</evidence>
<gene>
    <name evidence="1" type="ORF">PMH09_06705</name>
</gene>
<dbReference type="RefSeq" id="WP_283757535.1">
    <property type="nucleotide sequence ID" value="NZ_JAQOSQ010000004.1"/>
</dbReference>
<evidence type="ECO:0000313" key="2">
    <source>
        <dbReference type="Proteomes" id="UP001232992"/>
    </source>
</evidence>
<keyword evidence="2" id="KW-1185">Reference proteome</keyword>
<organism evidence="1 2">
    <name type="scientific">Roseofilum casamattae BLCC-M143</name>
    <dbReference type="NCBI Taxonomy" id="3022442"/>
    <lineage>
        <taxon>Bacteria</taxon>
        <taxon>Bacillati</taxon>
        <taxon>Cyanobacteriota</taxon>
        <taxon>Cyanophyceae</taxon>
        <taxon>Desertifilales</taxon>
        <taxon>Desertifilaceae</taxon>
        <taxon>Roseofilum</taxon>
        <taxon>Roseofilum casamattae</taxon>
    </lineage>
</organism>
<name>A0ABT7BWJ1_9CYAN</name>
<dbReference type="EMBL" id="JAQOSQ010000004">
    <property type="protein sequence ID" value="MDJ1182884.1"/>
    <property type="molecule type" value="Genomic_DNA"/>
</dbReference>
<dbReference type="Proteomes" id="UP001232992">
    <property type="component" value="Unassembled WGS sequence"/>
</dbReference>
<comment type="caution">
    <text evidence="1">The sequence shown here is derived from an EMBL/GenBank/DDBJ whole genome shotgun (WGS) entry which is preliminary data.</text>
</comment>
<sequence length="111" mass="12451">MRQLTLNFACGSVSFNFTPEAAAELKGEIDRLMERLKVIAAQPVGKGRKVPQESMEYRHNGEVFLEVFCNPNISATPFAAKVLVTVKSDRMRVSAEMELTRVIEDLATYLE</sequence>